<feature type="region of interest" description="Disordered" evidence="1">
    <location>
        <begin position="2612"/>
        <end position="2666"/>
    </location>
</feature>
<feature type="compositionally biased region" description="Basic and acidic residues" evidence="1">
    <location>
        <begin position="1744"/>
        <end position="1758"/>
    </location>
</feature>
<dbReference type="OrthoDB" id="372104at2759"/>
<feature type="region of interest" description="Disordered" evidence="1">
    <location>
        <begin position="1539"/>
        <end position="1592"/>
    </location>
</feature>
<feature type="region of interest" description="Disordered" evidence="1">
    <location>
        <begin position="1280"/>
        <end position="1309"/>
    </location>
</feature>
<organism evidence="2 5">
    <name type="scientific">Plasmodium knowlesi (strain H)</name>
    <dbReference type="NCBI Taxonomy" id="5851"/>
    <lineage>
        <taxon>Eukaryota</taxon>
        <taxon>Sar</taxon>
        <taxon>Alveolata</taxon>
        <taxon>Apicomplexa</taxon>
        <taxon>Aconoidasida</taxon>
        <taxon>Haemosporida</taxon>
        <taxon>Plasmodiidae</taxon>
        <taxon>Plasmodium</taxon>
        <taxon>Plasmodium (Plasmodium)</taxon>
    </lineage>
</organism>
<feature type="compositionally biased region" description="Basic and acidic residues" evidence="1">
    <location>
        <begin position="132"/>
        <end position="152"/>
    </location>
</feature>
<feature type="compositionally biased region" description="Polar residues" evidence="1">
    <location>
        <begin position="1733"/>
        <end position="1743"/>
    </location>
</feature>
<feature type="region of interest" description="Disordered" evidence="1">
    <location>
        <begin position="811"/>
        <end position="847"/>
    </location>
</feature>
<feature type="region of interest" description="Disordered" evidence="1">
    <location>
        <begin position="1082"/>
        <end position="1109"/>
    </location>
</feature>
<gene>
    <name evidence="3" type="ORF">PKNA1_C2_0934200</name>
    <name evidence="2" type="ORF">PKNA1_H1_0934200</name>
</gene>
<dbReference type="Proteomes" id="UP000182128">
    <property type="component" value="Unassembled WGS sequence"/>
</dbReference>
<evidence type="ECO:0000313" key="3">
    <source>
        <dbReference type="EMBL" id="SBO20355.1"/>
    </source>
</evidence>
<feature type="compositionally biased region" description="Basic and acidic residues" evidence="1">
    <location>
        <begin position="1937"/>
        <end position="1958"/>
    </location>
</feature>
<dbReference type="Proteomes" id="UP000182142">
    <property type="component" value="Unassembled WGS sequence"/>
</dbReference>
<evidence type="ECO:0000313" key="4">
    <source>
        <dbReference type="Proteomes" id="UP000182128"/>
    </source>
</evidence>
<feature type="compositionally biased region" description="Basic and acidic residues" evidence="1">
    <location>
        <begin position="1573"/>
        <end position="1586"/>
    </location>
</feature>
<feature type="compositionally biased region" description="Basic and acidic residues" evidence="1">
    <location>
        <begin position="1966"/>
        <end position="1978"/>
    </location>
</feature>
<feature type="region of interest" description="Disordered" evidence="1">
    <location>
        <begin position="85"/>
        <end position="112"/>
    </location>
</feature>
<feature type="compositionally biased region" description="Basic and acidic residues" evidence="1">
    <location>
        <begin position="1683"/>
        <end position="1701"/>
    </location>
</feature>
<sequence>MVDNEYHDVLDTSDGVNPLDDIGRKATNWNPQGAAKTKSNATHDGGRRHTTDMKGIASRSGSINLYDNITDSLSKLKTIIKYDQKNDMDKGGGEAQQGKAHEGGHCKLAKDGPNDEAKYRFLCRTETTNGDPSHRQKRDERKSHRTNNEEKELLRSIAKANSLKKIEKNISLLLRSDDEEGDVEEEKEEHHYDRSDECVAVEPGTVFTSLHDYDQREVCLPKQPHPSIVQTDGEIRRKNCDEAIEMDRDVNYRVNANSKMVGGLGGLEKIPHFSSTGNEDRICYSKDLVQSGYANMVDTDMAHSTDGPSWKKQLDLSFLTTEDLKKEFSFYSLSEKNSVHKFSLHNNDMLDLSQISNFSKFSNFSNGLRGSRRSHFAKGSKPKEAPMSDSNTSISSFTFNGNSSNIIGRNLEGENESDRRNHHGEHGINSAIALNSDHSAKIQGRVFSTTPNGIYNKGFSKQKKSDTYIAVDNTSSNSGTYYENSLKSNRSNLGTSRQNTLDESHRTYLGSGDFFDPNLTQTKVDRNALPGQVIFHTKNIEMNESLHNINANGTNPNGNSSWIKSGERASLKNSGTYMRRNYLIQNNSNDVELAHSQMSAGVKEITTDHVMDHGAKEKRKENVHLGLNIDFDNNIFKNYNKEKKLEEGKKCGSDVEGRLPSEEGMSEVLTHAASSGKAPVKDEADGTLPISEDDVDRKNINEIYKKINSISMLNDLSLNKLESLNSSIMDIYTKNNDEGKFLDDVILDDSIFIKSNTLYGEEGSPHAATAQADLPPEEYRKRFSFSSDPDVADSLFKISLSCNEVVLPTCEASRSRGETESTHSNRPKVEEAKTQPPPIVGHTPSNECEVKTTDCQFKQRGEARETSKFRETIEEQSQRRSNSINHLKDKYSKRKDDTMENEMKLFESPSQLDKNSLLKNTLTLQRSYNNMEWRKYKTTTLDQFRTPSTDYLLSGKDQMEKSIFSRSSVNKTDSINSSSKQGMYKHDDRLSKNEVDNLPNLFLNKSVFSKCADMVSKTSDMNNTLKKSYDEDASDDPHACPSRGNDIRSDLNSFSISNYSCLTGKTNKRDQIKQANSFSSVFPHDDKANNGDPSHCFRGGTNGGMRRKRSISDCEGKSANAYNDSSVDKIHGDNANGLRDSSAYDTLETKWAIGGNRPEAQCTDGESVSCRNNMLIGASGSSMQWSRQGEVIWSKTKEARGSSTESRGVPNELDISKRASHCAVNHLSGSCAEDGAGFIPHRNEDTTHMRNLSYDGAVINGKMRQSQNDNPRFLRQLSRGTDCEESSSVMRSNGKEVRPNEGKFCPLDKNTTLEGEEVSPMMNNKNVDGINYTSQRSKDDDIKHSGMTSMGDIIHFSQNNSSIFFFDNIHNSSEYDCIPKPLHSSYFENKRKISREGKELIEEDQTTFQSNGNTFERITKGNVCRTSPLSDGNSLITRPSMNECLRYPSGEKEKHFEKNIMRPGTIQRKMSNEGVPDRQGYPTNQTTSWRGLQRSSSSVLVSGSSGNITPSVGFVDDPTVKENTHDDGNSGVGVVIVEQGVQQKGHTDQSTTTRSDETNERSFEQVQFQKGMEQSREKGKAEDKASCDAPGEGANDVLETCSTSYSFEKSERSGINEQKREEGKSYQYVLKEDYQICEPAQRGGRSVATEYASINVERGNVADENIGGANGEKSNTRKVAIPPREEERRKMHPNSYDEGKNNRRTSPCSGQGRNTFPGESKCVNGYTGRKESTNGSRPNSMSNDVHENSEIRKEHQSNDNEEVSSGKSVYANMHLRSGSKRDDHSNPRYFNNKPSVDYQVMQDPGGKTTDYMGRQNHEETSRRNTQYTKNSNASYGNPYRCNSGHAGYMKQGGHIYEHASDECETFLSQCGEENYTSHKGNISDYPQGRYFSKGKWGDEFYPNHYNEEVRNKGEISRGGALSEDTYLGAVNLEVVEQNRSESRSGRCMHQKDEKDEHGNGFQSEKNSMRDKNAYERNDSLNTIQPYRVNHPREEGERKISAHNCGNGRCSHPSNIHTEGYGRKNIKDMDLKKSNEIIMAPDRLQNVTDSTNLERMKGRNTYDYAGENFPQERPIQDYPYGRCQSREGNYTNEQFRKGDNCPGRPIVEMVPSRSYELKTDEQFEGAMIQHKYRKNGTQHYEDETSQPTYPFTEMLPNDKVHSGHLGSLSREEQFVKRLMEGNVRDRYNSLGGCEGYENWSQREGGIVEGDKERYGPSWNRDGEYQRGEPCGNYHGEKRYGSHHHPLYENLDEHSAMVSPPNRVEKSKTNVKIVDHNYSSVGNPYGTDFYGPVMPDGAYVKAHTSYVAYGGGWKWKDSSTQPVGCAHVEGKKETIYNYKEAHLKCDMVGEIHEGKNMGSQDYYEQCLHVDGRSDTALPHDYYFDEGALREGALREGARREGARREGVQREVVRRYSKYAQEELHRKGENVTMLHPSGVSRDVDSHMGRVVPAPSCQYSGNNSGGPVALHYDVKREDNTHGLTPQIGDDYPNENKTWNCREGKNELPFRKANTNYEYYKVARDMGTNLDGRIFRHSDGDTIHRGGMSRGNYQVDHNTSSTSGKDANYNELLYELFRENIDSQGKEKNTQVLNKIMEVMMNIQNDLKDMKCKLIRKKKNDSPGGGDAPSEDSGEPKGQRDHPCNRRSNERCGREGESGEGKSGEGEIGEGVIGEGVIGEGVIGEGVIGEGEIGERKGQSKCLDSSPDERSSSLNNREQDANLTPVLKNLNYEDVKDSAMSKSNRLYLFSKFFTSVFSEKNMKTHNFIMFNIYNTDQKRQTHKVSLFLERDYNDIYSLAYNNLLFYSFDCYNFYKYIKSKFQGSYKIYENSTLCLYIQNNYETNLINRLFIEQNNLHKSRFHLNEKRILKTCTKYVVESFLSLLDKQVNIKNVIPFMKKRNYEIDQKNLYFFISRFNLMDKIFSDSHGFECNKKSFEKFSPNMRNFAIFFKYIRDASNFYDMLVGAEAPQEATSEPGCPTHPTNDAPTTDYAPSNHTYRLIIVALHKGKSFHYDKAPMSSFIKSGQSDMHQYYNNYDSMSFSNDEVVLFNLSYAVPFYYIEYYRD</sequence>
<feature type="compositionally biased region" description="Polar residues" evidence="1">
    <location>
        <begin position="2976"/>
        <end position="2986"/>
    </location>
</feature>
<feature type="compositionally biased region" description="Basic and acidic residues" evidence="1">
    <location>
        <begin position="1554"/>
        <end position="1563"/>
    </location>
</feature>
<dbReference type="EMBL" id="CWHQ02000002">
    <property type="protein sequence ID" value="SBO20355.1"/>
    <property type="molecule type" value="Genomic_DNA"/>
</dbReference>
<evidence type="ECO:0000256" key="1">
    <source>
        <dbReference type="SAM" id="MobiDB-lite"/>
    </source>
</evidence>
<dbReference type="EMBL" id="CWHR02000001">
    <property type="protein sequence ID" value="SBO19981.1"/>
    <property type="molecule type" value="Genomic_DNA"/>
</dbReference>
<feature type="region of interest" description="Disordered" evidence="1">
    <location>
        <begin position="1662"/>
        <end position="1834"/>
    </location>
</feature>
<feature type="compositionally biased region" description="Polar residues" evidence="1">
    <location>
        <begin position="27"/>
        <end position="42"/>
    </location>
</feature>
<feature type="region of interest" description="Disordered" evidence="1">
    <location>
        <begin position="2966"/>
        <end position="2986"/>
    </location>
</feature>
<feature type="region of interest" description="Disordered" evidence="1">
    <location>
        <begin position="1470"/>
        <end position="1495"/>
    </location>
</feature>
<reference evidence="2" key="2">
    <citation type="submission" date="2016-05" db="EMBL/GenBank/DDBJ databases">
        <authorList>
            <person name="Lavstsen T."/>
            <person name="Jespersen J.S."/>
        </authorList>
    </citation>
    <scope>NUCLEOTIDE SEQUENCE [LARGE SCALE GENOMIC DNA]</scope>
</reference>
<reference evidence="4 5" key="1">
    <citation type="submission" date="2016-05" db="EMBL/GenBank/DDBJ databases">
        <authorList>
            <person name="Sharaf H."/>
        </authorList>
    </citation>
    <scope>NUCLEOTIDE SEQUENCE [LARGE SCALE GENOMIC DNA]</scope>
    <source>
        <strain evidence="4 5">H</strain>
    </source>
</reference>
<proteinExistence type="predicted"/>
<name>A0A1A7VE08_PLAKH</name>
<feature type="region of interest" description="Disordered" evidence="1">
    <location>
        <begin position="859"/>
        <end position="898"/>
    </location>
</feature>
<evidence type="ECO:0000313" key="2">
    <source>
        <dbReference type="EMBL" id="SBO19981.1"/>
    </source>
</evidence>
<feature type="compositionally biased region" description="Polar residues" evidence="1">
    <location>
        <begin position="2546"/>
        <end position="2560"/>
    </location>
</feature>
<feature type="region of interest" description="Disordered" evidence="1">
    <location>
        <begin position="2683"/>
        <end position="2715"/>
    </location>
</feature>
<feature type="region of interest" description="Disordered" evidence="1">
    <location>
        <begin position="25"/>
        <end position="54"/>
    </location>
</feature>
<protein>
    <submittedName>
        <fullName evidence="2">Uncharacterized protein</fullName>
    </submittedName>
</protein>
<feature type="compositionally biased region" description="Basic and acidic residues" evidence="1">
    <location>
        <begin position="2629"/>
        <end position="2660"/>
    </location>
</feature>
<feature type="compositionally biased region" description="Polar residues" evidence="1">
    <location>
        <begin position="1823"/>
        <end position="1834"/>
    </location>
</feature>
<feature type="compositionally biased region" description="Basic and acidic residues" evidence="1">
    <location>
        <begin position="99"/>
        <end position="112"/>
    </location>
</feature>
<feature type="compositionally biased region" description="Polar residues" evidence="1">
    <location>
        <begin position="1481"/>
        <end position="1494"/>
    </location>
</feature>
<feature type="compositionally biased region" description="Polar residues" evidence="1">
    <location>
        <begin position="1704"/>
        <end position="1714"/>
    </location>
</feature>
<feature type="compositionally biased region" description="Basic and acidic residues" evidence="1">
    <location>
        <begin position="813"/>
        <end position="833"/>
    </location>
</feature>
<accession>A0A1A7VE08</accession>
<feature type="compositionally biased region" description="Basic and acidic residues" evidence="1">
    <location>
        <begin position="859"/>
        <end position="878"/>
    </location>
</feature>
<evidence type="ECO:0000313" key="5">
    <source>
        <dbReference type="Proteomes" id="UP000182142"/>
    </source>
</evidence>
<feature type="region of interest" description="Disordered" evidence="1">
    <location>
        <begin position="2540"/>
        <end position="2560"/>
    </location>
</feature>
<feature type="compositionally biased region" description="Basic and acidic residues" evidence="1">
    <location>
        <begin position="886"/>
        <end position="898"/>
    </location>
</feature>
<feature type="region of interest" description="Disordered" evidence="1">
    <location>
        <begin position="125"/>
        <end position="152"/>
    </location>
</feature>
<feature type="region of interest" description="Disordered" evidence="1">
    <location>
        <begin position="1937"/>
        <end position="1978"/>
    </location>
</feature>
<feature type="region of interest" description="Disordered" evidence="1">
    <location>
        <begin position="372"/>
        <end position="394"/>
    </location>
</feature>
<dbReference type="VEuPathDB" id="PlasmoDB:PKNH_0934200"/>